<reference evidence="3" key="1">
    <citation type="journal article" date="2021" name="Syst. Appl. Microbiol.">
        <title>Roseomonas hellenica sp. nov., isolated from roots of wild-growing Alkanna tinctoria.</title>
        <authorList>
            <person name="Rat A."/>
            <person name="Naranjo H.D."/>
            <person name="Lebbe L."/>
            <person name="Cnockaert M."/>
            <person name="Krigas N."/>
            <person name="Grigoriadou K."/>
            <person name="Maloupa E."/>
            <person name="Willems A."/>
        </authorList>
    </citation>
    <scope>NUCLEOTIDE SEQUENCE [LARGE SCALE GENOMIC DNA]</scope>
    <source>
        <strain evidence="3">LMG 31523</strain>
    </source>
</reference>
<dbReference type="RefSeq" id="WP_211855743.1">
    <property type="nucleotide sequence ID" value="NZ_JAAGBB010000045.1"/>
</dbReference>
<evidence type="ECO:0000256" key="1">
    <source>
        <dbReference type="SAM" id="MobiDB-lite"/>
    </source>
</evidence>
<evidence type="ECO:0000313" key="3">
    <source>
        <dbReference type="Proteomes" id="UP001196870"/>
    </source>
</evidence>
<keyword evidence="3" id="KW-1185">Reference proteome</keyword>
<protein>
    <submittedName>
        <fullName evidence="2">Uncharacterized protein</fullName>
    </submittedName>
</protein>
<name>A0ABS5F5Z6_9PROT</name>
<evidence type="ECO:0000313" key="2">
    <source>
        <dbReference type="EMBL" id="MBR0667967.1"/>
    </source>
</evidence>
<dbReference type="Proteomes" id="UP001196870">
    <property type="component" value="Unassembled WGS sequence"/>
</dbReference>
<proteinExistence type="predicted"/>
<dbReference type="EMBL" id="JAAGBB010000045">
    <property type="protein sequence ID" value="MBR0667967.1"/>
    <property type="molecule type" value="Genomic_DNA"/>
</dbReference>
<feature type="region of interest" description="Disordered" evidence="1">
    <location>
        <begin position="94"/>
        <end position="132"/>
    </location>
</feature>
<gene>
    <name evidence="2" type="ORF">GXW71_26670</name>
</gene>
<comment type="caution">
    <text evidence="2">The sequence shown here is derived from an EMBL/GenBank/DDBJ whole genome shotgun (WGS) entry which is preliminary data.</text>
</comment>
<organism evidence="2 3">
    <name type="scientific">Plastoroseomonas hellenica</name>
    <dbReference type="NCBI Taxonomy" id="2687306"/>
    <lineage>
        <taxon>Bacteria</taxon>
        <taxon>Pseudomonadati</taxon>
        <taxon>Pseudomonadota</taxon>
        <taxon>Alphaproteobacteria</taxon>
        <taxon>Acetobacterales</taxon>
        <taxon>Acetobacteraceae</taxon>
        <taxon>Plastoroseomonas</taxon>
    </lineage>
</organism>
<sequence length="132" mass="13792">MLIDTSWRGVAATGLAYALPSPMATAVSTEAPAVSTEAPAAIEEIRPNPRLRLDSGLGVVVIEFLDSQGEVRTSLPTEREMAAYRAAAIADQPLPSELGLPGPAPLPKARDTQDAPPAPETPAKPVSRDIDI</sequence>
<accession>A0ABS5F5Z6</accession>